<keyword evidence="1" id="KW-0812">Transmembrane</keyword>
<feature type="transmembrane region" description="Helical" evidence="1">
    <location>
        <begin position="61"/>
        <end position="83"/>
    </location>
</feature>
<gene>
    <name evidence="2" type="ORF">JQN70_05065</name>
</gene>
<keyword evidence="1" id="KW-1133">Transmembrane helix</keyword>
<keyword evidence="3" id="KW-1185">Reference proteome</keyword>
<keyword evidence="1" id="KW-0472">Membrane</keyword>
<feature type="transmembrane region" description="Helical" evidence="1">
    <location>
        <begin position="104"/>
        <end position="124"/>
    </location>
</feature>
<proteinExistence type="predicted"/>
<evidence type="ECO:0000313" key="3">
    <source>
        <dbReference type="Proteomes" id="UP001430172"/>
    </source>
</evidence>
<sequence length="147" mass="16433">MTETRPRRAFFRAADDHDEWAWRSRLRANRTTRIALRTTVALVGLVLVLGGFALVPLPGPGWLIVILGLAVWASEIEPAADLLEWVKKQVRRWEEWVRAQPLGVKALVGLLTFAFVLAVVWLALRLTGVPSFLPDGIEGWLHAHAAL</sequence>
<dbReference type="EMBL" id="JAFDVD010000006">
    <property type="protein sequence ID" value="MBM6399750.1"/>
    <property type="molecule type" value="Genomic_DNA"/>
</dbReference>
<dbReference type="Proteomes" id="UP001430172">
    <property type="component" value="Unassembled WGS sequence"/>
</dbReference>
<accession>A0ABS2CIY9</accession>
<dbReference type="InterPro" id="IPR019099">
    <property type="entry name" value="Uncharacterised_PGPGW_TM"/>
</dbReference>
<feature type="transmembrane region" description="Helical" evidence="1">
    <location>
        <begin position="34"/>
        <end position="55"/>
    </location>
</feature>
<reference evidence="2" key="1">
    <citation type="submission" date="2021-02" db="EMBL/GenBank/DDBJ databases">
        <title>Phycicoccus sp. MQZ13P-5T, whole genome shotgun sequence.</title>
        <authorList>
            <person name="Tuo L."/>
        </authorList>
    </citation>
    <scope>NUCLEOTIDE SEQUENCE</scope>
    <source>
        <strain evidence="2">MQZ13P-5</strain>
    </source>
</reference>
<dbReference type="RefSeq" id="WP_204130240.1">
    <property type="nucleotide sequence ID" value="NZ_JAFDVD010000006.1"/>
</dbReference>
<evidence type="ECO:0000256" key="1">
    <source>
        <dbReference type="SAM" id="Phobius"/>
    </source>
</evidence>
<name>A0ABS2CIY9_9MICO</name>
<protein>
    <submittedName>
        <fullName evidence="2">TIGR02611 family protein</fullName>
    </submittedName>
</protein>
<evidence type="ECO:0000313" key="2">
    <source>
        <dbReference type="EMBL" id="MBM6399750.1"/>
    </source>
</evidence>
<dbReference type="Pfam" id="PF09656">
    <property type="entry name" value="PGPGW"/>
    <property type="match status" value="1"/>
</dbReference>
<organism evidence="2 3">
    <name type="scientific">Phycicoccus sonneratiae</name>
    <dbReference type="NCBI Taxonomy" id="2807628"/>
    <lineage>
        <taxon>Bacteria</taxon>
        <taxon>Bacillati</taxon>
        <taxon>Actinomycetota</taxon>
        <taxon>Actinomycetes</taxon>
        <taxon>Micrococcales</taxon>
        <taxon>Intrasporangiaceae</taxon>
        <taxon>Phycicoccus</taxon>
    </lineage>
</organism>
<comment type="caution">
    <text evidence="2">The sequence shown here is derived from an EMBL/GenBank/DDBJ whole genome shotgun (WGS) entry which is preliminary data.</text>
</comment>